<dbReference type="PANTHER" id="PTHR45767">
    <property type="entry name" value="FORKHEAD BOX PROTEIN O"/>
    <property type="match status" value="1"/>
</dbReference>
<evidence type="ECO:0000256" key="11">
    <source>
        <dbReference type="ARBA" id="ARBA00034898"/>
    </source>
</evidence>
<keyword evidence="15" id="KW-1185">Reference proteome</keyword>
<dbReference type="Gene3D" id="6.10.250.1690">
    <property type="match status" value="2"/>
</dbReference>
<keyword evidence="6 12" id="KW-0238">DNA-binding</keyword>
<dbReference type="Gene3D" id="1.10.10.10">
    <property type="entry name" value="Winged helix-like DNA-binding domain superfamily/Winged helix DNA-binding domain"/>
    <property type="match status" value="1"/>
</dbReference>
<dbReference type="GO" id="GO:0000981">
    <property type="term" value="F:DNA-binding transcription factor activity, RNA polymerase II-specific"/>
    <property type="evidence" value="ECO:0007669"/>
    <property type="project" value="TreeGrafter"/>
</dbReference>
<dbReference type="PROSITE" id="PS00658">
    <property type="entry name" value="FORK_HEAD_2"/>
    <property type="match status" value="1"/>
</dbReference>
<dbReference type="InterPro" id="IPR030456">
    <property type="entry name" value="TF_fork_head_CS_2"/>
</dbReference>
<dbReference type="SMART" id="SM00339">
    <property type="entry name" value="FH"/>
    <property type="match status" value="1"/>
</dbReference>
<keyword evidence="5" id="KW-0805">Transcription regulation</keyword>
<dbReference type="InterPro" id="IPR036388">
    <property type="entry name" value="WH-like_DNA-bd_sf"/>
</dbReference>
<evidence type="ECO:0000313" key="15">
    <source>
        <dbReference type="Proteomes" id="UP000515208"/>
    </source>
</evidence>
<dbReference type="InterPro" id="IPR036390">
    <property type="entry name" value="WH_DNA-bd_sf"/>
</dbReference>
<dbReference type="RefSeq" id="XP_010854996.1">
    <property type="nucleotide sequence ID" value="XM_010856694.1"/>
</dbReference>
<dbReference type="GeneID" id="105000706"/>
<dbReference type="CTD" id="2309"/>
<sequence>MGNRTPGRAQSLAERRGPFVAGEGARRPAWSLGGHATALVERCAPPPHRAPGPRGIVRPPPSSLRGRNRGRRRSCERVDRLPGDSGSASELGQALPFSLPVTRCARPSSLPLVFLKDLSEGGKLSRWQQREQGGEERAGLGFLAAQETWCFLTCWKIYVPTCLPSPVLHWEGGVGHNARGRISLTNPESGRCRSARPFANIHRAACPPSSRLPFFLEVTRPQSRPRSCTWPLQRPELQGSPAKPSGEAAADSMIPEEEDDEDDEDGGGRAGSAMAIGGGGGGPLGSGLLLEDSARLLAPGGQDPGSGPAPAAGALSGGTQTPLQPPPPPPPPQPGTAGGSGQPRKCSSRRNAWGNLSYADLITRAIESSPDKRLTLSQIYEWMVRCVPYFKDKGDSNSSAGWKNSIRHNLSLHSRFMRVQNEGTGKSSWWIINPDGGKSGKAPRRRAVSMDNSNKYTKSRGRAAKKKAALQTAPESADDSPSQLSKWPGSPTSRSSDELDAWTDFRSRTNSNASTVSGRLSPILASTELDDVQDDDAPLSPMLYSSSASLSPSVSKPCTVELPRLTDMAGTMNLNDGLADNLMDDLLDNIALPASQPSPPGGLMQRSSSFPYTTKGSGLGSPTSSFSSAVFGPSSLNSLRQSPMQTIQENKPATFSSMSHYGNQTLQDLLTSDSLSHSDVMMTQSDPLMSQASTAVSAQNSRRNVMLRSDPMMSFAAQPNQGSLVNQNLLHHQHQTQGALGGSRALSNSVSNMGLSDSSSLGSAKHQQQSPVSQSMQTLSDSLSGSSLYSTSANLPVMGHEKFPSDLDLDMFNGSLECDMESIIRSELMDADGLDFNFDSLISTQNVVGLNVGSFTGAKQASSQSWVPG</sequence>
<organism evidence="15 16">
    <name type="scientific">Bison bison bison</name>
    <name type="common">North American plains bison</name>
    <dbReference type="NCBI Taxonomy" id="43346"/>
    <lineage>
        <taxon>Eukaryota</taxon>
        <taxon>Metazoa</taxon>
        <taxon>Chordata</taxon>
        <taxon>Craniata</taxon>
        <taxon>Vertebrata</taxon>
        <taxon>Euteleostomi</taxon>
        <taxon>Mammalia</taxon>
        <taxon>Eutheria</taxon>
        <taxon>Laurasiatheria</taxon>
        <taxon>Artiodactyla</taxon>
        <taxon>Ruminantia</taxon>
        <taxon>Pecora</taxon>
        <taxon>Bovidae</taxon>
        <taxon>Bovinae</taxon>
        <taxon>Bison</taxon>
    </lineage>
</organism>
<feature type="domain" description="Fork-head" evidence="14">
    <location>
        <begin position="353"/>
        <end position="447"/>
    </location>
</feature>
<dbReference type="InterPro" id="IPR032068">
    <property type="entry name" value="FOXO_KIX-bd"/>
</dbReference>
<dbReference type="GO" id="GO:0005634">
    <property type="term" value="C:nucleus"/>
    <property type="evidence" value="ECO:0007669"/>
    <property type="project" value="UniProtKB-SubCell"/>
</dbReference>
<dbReference type="KEGG" id="bbis:105000706"/>
<feature type="compositionally biased region" description="Basic residues" evidence="13">
    <location>
        <begin position="457"/>
        <end position="468"/>
    </location>
</feature>
<feature type="compositionally biased region" description="Polar residues" evidence="13">
    <location>
        <begin position="745"/>
        <end position="778"/>
    </location>
</feature>
<feature type="region of interest" description="Disordered" evidence="13">
    <location>
        <begin position="427"/>
        <end position="498"/>
    </location>
</feature>
<keyword evidence="3" id="KW-0963">Cytoplasm</keyword>
<feature type="DNA-binding region" description="Fork-head" evidence="12">
    <location>
        <begin position="353"/>
        <end position="447"/>
    </location>
</feature>
<feature type="compositionally biased region" description="Pro residues" evidence="13">
    <location>
        <begin position="323"/>
        <end position="334"/>
    </location>
</feature>
<evidence type="ECO:0000256" key="13">
    <source>
        <dbReference type="SAM" id="MobiDB-lite"/>
    </source>
</evidence>
<dbReference type="PROSITE" id="PS50039">
    <property type="entry name" value="FORK_HEAD_3"/>
    <property type="match status" value="1"/>
</dbReference>
<dbReference type="CDD" id="cd20061">
    <property type="entry name" value="FH_FOXO3"/>
    <property type="match status" value="1"/>
</dbReference>
<dbReference type="PRINTS" id="PR00053">
    <property type="entry name" value="FORKHEAD"/>
</dbReference>
<feature type="compositionally biased region" description="Polar residues" evidence="13">
    <location>
        <begin position="479"/>
        <end position="494"/>
    </location>
</feature>
<dbReference type="OrthoDB" id="5954824at2759"/>
<protein>
    <recommendedName>
        <fullName evidence="9">Forkhead box protein O1</fullName>
    </recommendedName>
    <alternativeName>
        <fullName evidence="10">Forkhead box protein O1A</fullName>
    </alternativeName>
    <alternativeName>
        <fullName evidence="11">Forkhead in rhabdomyosarcoma</fullName>
    </alternativeName>
</protein>
<feature type="region of interest" description="Disordered" evidence="13">
    <location>
        <begin position="732"/>
        <end position="783"/>
    </location>
</feature>
<dbReference type="GO" id="GO:0000978">
    <property type="term" value="F:RNA polymerase II cis-regulatory region sequence-specific DNA binding"/>
    <property type="evidence" value="ECO:0007669"/>
    <property type="project" value="TreeGrafter"/>
</dbReference>
<feature type="region of interest" description="Disordered" evidence="13">
    <location>
        <begin position="595"/>
        <end position="626"/>
    </location>
</feature>
<dbReference type="AlphaFoldDB" id="A0A6P3IL00"/>
<evidence type="ECO:0000256" key="3">
    <source>
        <dbReference type="ARBA" id="ARBA00022490"/>
    </source>
</evidence>
<comment type="subcellular location">
    <subcellularLocation>
        <location evidence="2">Cytoplasm</location>
    </subcellularLocation>
    <subcellularLocation>
        <location evidence="1 12">Nucleus</location>
    </subcellularLocation>
</comment>
<evidence type="ECO:0000256" key="7">
    <source>
        <dbReference type="ARBA" id="ARBA00023163"/>
    </source>
</evidence>
<evidence type="ECO:0000256" key="8">
    <source>
        <dbReference type="ARBA" id="ARBA00023242"/>
    </source>
</evidence>
<feature type="compositionally biased region" description="Basic and acidic residues" evidence="13">
    <location>
        <begin position="73"/>
        <end position="82"/>
    </location>
</feature>
<evidence type="ECO:0000256" key="2">
    <source>
        <dbReference type="ARBA" id="ARBA00004496"/>
    </source>
</evidence>
<dbReference type="Pfam" id="PF00250">
    <property type="entry name" value="Forkhead"/>
    <property type="match status" value="1"/>
</dbReference>
<keyword evidence="4" id="KW-0072">Autophagy</keyword>
<reference evidence="16" key="1">
    <citation type="submission" date="2025-08" db="UniProtKB">
        <authorList>
            <consortium name="RefSeq"/>
        </authorList>
    </citation>
    <scope>IDENTIFICATION</scope>
    <source>
        <tissue evidence="16">Blood</tissue>
    </source>
</reference>
<dbReference type="Proteomes" id="UP000515208">
    <property type="component" value="Unplaced"/>
</dbReference>
<dbReference type="Pfam" id="PF16675">
    <property type="entry name" value="FOXO_KIX_bdg"/>
    <property type="match status" value="1"/>
</dbReference>
<evidence type="ECO:0000256" key="5">
    <source>
        <dbReference type="ARBA" id="ARBA00023015"/>
    </source>
</evidence>
<accession>A0A6P3IL00</accession>
<feature type="compositionally biased region" description="Low complexity" evidence="13">
    <location>
        <begin position="298"/>
        <end position="322"/>
    </location>
</feature>
<feature type="compositionally biased region" description="Gly residues" evidence="13">
    <location>
        <begin position="276"/>
        <end position="285"/>
    </location>
</feature>
<evidence type="ECO:0000256" key="1">
    <source>
        <dbReference type="ARBA" id="ARBA00004123"/>
    </source>
</evidence>
<keyword evidence="8 12" id="KW-0539">Nucleus</keyword>
<dbReference type="GO" id="GO:0005759">
    <property type="term" value="C:mitochondrial matrix"/>
    <property type="evidence" value="ECO:0007669"/>
    <property type="project" value="TreeGrafter"/>
</dbReference>
<gene>
    <name evidence="16" type="primary">FOXO3</name>
</gene>
<keyword evidence="7" id="KW-0804">Transcription</keyword>
<evidence type="ECO:0000259" key="14">
    <source>
        <dbReference type="PROSITE" id="PS50039"/>
    </source>
</evidence>
<feature type="compositionally biased region" description="Acidic residues" evidence="13">
    <location>
        <begin position="254"/>
        <end position="265"/>
    </location>
</feature>
<evidence type="ECO:0000313" key="16">
    <source>
        <dbReference type="RefSeq" id="XP_010854996.1"/>
    </source>
</evidence>
<dbReference type="GO" id="GO:0006914">
    <property type="term" value="P:autophagy"/>
    <property type="evidence" value="ECO:0007669"/>
    <property type="project" value="UniProtKB-KW"/>
</dbReference>
<evidence type="ECO:0000256" key="12">
    <source>
        <dbReference type="PROSITE-ProRule" id="PRU00089"/>
    </source>
</evidence>
<evidence type="ECO:0000256" key="4">
    <source>
        <dbReference type="ARBA" id="ARBA00023006"/>
    </source>
</evidence>
<evidence type="ECO:0000256" key="10">
    <source>
        <dbReference type="ARBA" id="ARBA00034895"/>
    </source>
</evidence>
<proteinExistence type="predicted"/>
<feature type="region of interest" description="Disordered" evidence="13">
    <location>
        <begin position="224"/>
        <end position="350"/>
    </location>
</feature>
<dbReference type="InterPro" id="IPR032067">
    <property type="entry name" value="FOXO-TAD"/>
</dbReference>
<dbReference type="SUPFAM" id="SSF46785">
    <property type="entry name" value="Winged helix' DNA-binding domain"/>
    <property type="match status" value="1"/>
</dbReference>
<evidence type="ECO:0000256" key="6">
    <source>
        <dbReference type="ARBA" id="ARBA00023125"/>
    </source>
</evidence>
<dbReference type="PANTHER" id="PTHR45767:SF4">
    <property type="entry name" value="FORKHEAD BOX PROTEIN O3-RELATED"/>
    <property type="match status" value="1"/>
</dbReference>
<feature type="region of interest" description="Disordered" evidence="13">
    <location>
        <begin position="42"/>
        <end position="91"/>
    </location>
</feature>
<dbReference type="FunFam" id="1.10.10.10:FF:000032">
    <property type="entry name" value="Forkhead box protein O4"/>
    <property type="match status" value="1"/>
</dbReference>
<feature type="compositionally biased region" description="Polar residues" evidence="13">
    <location>
        <begin position="605"/>
        <end position="615"/>
    </location>
</feature>
<feature type="region of interest" description="Disordered" evidence="13">
    <location>
        <begin position="1"/>
        <end position="27"/>
    </location>
</feature>
<evidence type="ECO:0000256" key="9">
    <source>
        <dbReference type="ARBA" id="ARBA00034871"/>
    </source>
</evidence>
<dbReference type="InterPro" id="IPR001766">
    <property type="entry name" value="Fork_head_dom"/>
</dbReference>
<dbReference type="Pfam" id="PF16676">
    <property type="entry name" value="FOXO-TAD"/>
    <property type="match status" value="1"/>
</dbReference>
<name>A0A6P3IL00_BISBB</name>